<dbReference type="InterPro" id="IPR017853">
    <property type="entry name" value="GH"/>
</dbReference>
<reference evidence="8 9" key="1">
    <citation type="submission" date="2016-10" db="EMBL/GenBank/DDBJ databases">
        <authorList>
            <person name="de Groot N.N."/>
        </authorList>
    </citation>
    <scope>NUCLEOTIDE SEQUENCE [LARGE SCALE GENOMIC DNA]</scope>
    <source>
        <strain evidence="8 9">DSM 21668</strain>
    </source>
</reference>
<evidence type="ECO:0000256" key="4">
    <source>
        <dbReference type="ARBA" id="ARBA00022801"/>
    </source>
</evidence>
<sequence>MFGSYEHTTPAESSGGPTSHSSLRMKKLLIPVLGMALSLPAIAQQAPKPYGALPSARQLKWHDTEMYCIVHFTPTTFEDKEWGYGDADPKTFNPSNFDAEQIIRSAKAGGFRGIVCVAKHHDGFCLWPTKTTDYNISKSPFRNGKGDMVRELEQACRKNGMKFAVYCSPWDRNNKDYGTDKYLATYQAQLRELYTNYGPVFMSWHDGANGGDGYYGGARETRKINNLVYYDWDNTWKITRELAPDACIFSDVGLDVRWVGNERGFANETSWATFTPTSADGKSKGVPGNANDKDAPTGTRNGKYWIPAECDVSLRPGWFYHESQNNRVKTPQQLLDLYFKSVGRGAALDLGLSPDKRGQLHDIDVASLKGLGDLLRKTFGTNIAATAQVSATGSRGKAFPVKNMLDNDRKTYWASQDEVTTPELTIAWKKPATFNIVGIREAIALGQRIDGFAIDVWQDGQWKEVHKGTSVGALRLVRLPNYYSTEKIRLRITDSPVAVTVAELGVYAEPEQLVAPVIRRDKDGQVTISSPASVHAIRYTIDGSEPTASSAVYTKPFELKHPGTVKAKAFGASGSGATESVQFDIPSAGWSIDQNAAKAIDGDPQTVWYSPRSGKYPHTLTLNLGQSTTLKGFTFLPDGSDHRSGTVYGYQVWVSEDGQNWGDPVAEGRFDNIQNSPIEQRVLFRTPKAGKYLRFTATEPTDSKQTWANVAELGVITK</sequence>
<evidence type="ECO:0000313" key="9">
    <source>
        <dbReference type="Proteomes" id="UP000198901"/>
    </source>
</evidence>
<accession>A0A1G9MT62</accession>
<keyword evidence="3" id="KW-0732">Signal</keyword>
<dbReference type="PROSITE" id="PS50022">
    <property type="entry name" value="FA58C_3"/>
    <property type="match status" value="1"/>
</dbReference>
<dbReference type="InterPro" id="IPR008979">
    <property type="entry name" value="Galactose-bd-like_sf"/>
</dbReference>
<evidence type="ECO:0000259" key="7">
    <source>
        <dbReference type="PROSITE" id="PS50022"/>
    </source>
</evidence>
<dbReference type="EMBL" id="FNGS01000003">
    <property type="protein sequence ID" value="SDL76825.1"/>
    <property type="molecule type" value="Genomic_DNA"/>
</dbReference>
<feature type="domain" description="F5/8 type C" evidence="7">
    <location>
        <begin position="565"/>
        <end position="715"/>
    </location>
</feature>
<keyword evidence="9" id="KW-1185">Reference proteome</keyword>
<evidence type="ECO:0000256" key="6">
    <source>
        <dbReference type="SAM" id="MobiDB-lite"/>
    </source>
</evidence>
<dbReference type="InterPro" id="IPR000421">
    <property type="entry name" value="FA58C"/>
</dbReference>
<dbReference type="SMART" id="SM00812">
    <property type="entry name" value="Alpha_L_fucos"/>
    <property type="match status" value="1"/>
</dbReference>
<dbReference type="PANTHER" id="PTHR10030">
    <property type="entry name" value="ALPHA-L-FUCOSIDASE"/>
    <property type="match status" value="1"/>
</dbReference>
<evidence type="ECO:0000256" key="3">
    <source>
        <dbReference type="ARBA" id="ARBA00022729"/>
    </source>
</evidence>
<evidence type="ECO:0000313" key="8">
    <source>
        <dbReference type="EMBL" id="SDL76825.1"/>
    </source>
</evidence>
<feature type="region of interest" description="Disordered" evidence="6">
    <location>
        <begin position="276"/>
        <end position="300"/>
    </location>
</feature>
<dbReference type="Pfam" id="PF01120">
    <property type="entry name" value="Alpha_L_fucos"/>
    <property type="match status" value="1"/>
</dbReference>
<evidence type="ECO:0000256" key="2">
    <source>
        <dbReference type="ARBA" id="ARBA00012662"/>
    </source>
</evidence>
<comment type="similarity">
    <text evidence="1">Belongs to the glycosyl hydrolase 29 family.</text>
</comment>
<dbReference type="AlphaFoldDB" id="A0A1G9MT62"/>
<dbReference type="InterPro" id="IPR057739">
    <property type="entry name" value="Glyco_hydro_29_N"/>
</dbReference>
<dbReference type="Pfam" id="PF13290">
    <property type="entry name" value="CHB_HEX_C_1"/>
    <property type="match status" value="1"/>
</dbReference>
<dbReference type="Proteomes" id="UP000198901">
    <property type="component" value="Unassembled WGS sequence"/>
</dbReference>
<dbReference type="Gene3D" id="2.60.120.260">
    <property type="entry name" value="Galactose-binding domain-like"/>
    <property type="match status" value="2"/>
</dbReference>
<keyword evidence="4" id="KW-0378">Hydrolase</keyword>
<dbReference type="InterPro" id="IPR059177">
    <property type="entry name" value="GH29D-like_dom"/>
</dbReference>
<feature type="region of interest" description="Disordered" evidence="6">
    <location>
        <begin position="1"/>
        <end position="21"/>
    </location>
</feature>
<dbReference type="Pfam" id="PF00754">
    <property type="entry name" value="F5_F8_type_C"/>
    <property type="match status" value="2"/>
</dbReference>
<dbReference type="Gene3D" id="3.20.20.80">
    <property type="entry name" value="Glycosidases"/>
    <property type="match status" value="1"/>
</dbReference>
<dbReference type="PANTHER" id="PTHR10030:SF37">
    <property type="entry name" value="ALPHA-L-FUCOSIDASE-RELATED"/>
    <property type="match status" value="1"/>
</dbReference>
<dbReference type="InterPro" id="IPR000933">
    <property type="entry name" value="Glyco_hydro_29"/>
</dbReference>
<dbReference type="GO" id="GO:0004560">
    <property type="term" value="F:alpha-L-fucosidase activity"/>
    <property type="evidence" value="ECO:0007669"/>
    <property type="project" value="InterPro"/>
</dbReference>
<dbReference type="SUPFAM" id="SSF49785">
    <property type="entry name" value="Galactose-binding domain-like"/>
    <property type="match status" value="2"/>
</dbReference>
<dbReference type="GO" id="GO:0016139">
    <property type="term" value="P:glycoside catabolic process"/>
    <property type="evidence" value="ECO:0007669"/>
    <property type="project" value="TreeGrafter"/>
</dbReference>
<dbReference type="GO" id="GO:0005764">
    <property type="term" value="C:lysosome"/>
    <property type="evidence" value="ECO:0007669"/>
    <property type="project" value="TreeGrafter"/>
</dbReference>
<dbReference type="SUPFAM" id="SSF51445">
    <property type="entry name" value="(Trans)glycosidases"/>
    <property type="match status" value="1"/>
</dbReference>
<keyword evidence="5" id="KW-0326">Glycosidase</keyword>
<dbReference type="EC" id="3.2.1.51" evidence="2"/>
<protein>
    <recommendedName>
        <fullName evidence="2">alpha-L-fucosidase</fullName>
        <ecNumber evidence="2">3.2.1.51</ecNumber>
    </recommendedName>
</protein>
<organism evidence="8 9">
    <name type="scientific">Siphonobacter aquaeclarae</name>
    <dbReference type="NCBI Taxonomy" id="563176"/>
    <lineage>
        <taxon>Bacteria</taxon>
        <taxon>Pseudomonadati</taxon>
        <taxon>Bacteroidota</taxon>
        <taxon>Cytophagia</taxon>
        <taxon>Cytophagales</taxon>
        <taxon>Cytophagaceae</taxon>
        <taxon>Siphonobacter</taxon>
    </lineage>
</organism>
<proteinExistence type="inferred from homology"/>
<dbReference type="GO" id="GO:0006004">
    <property type="term" value="P:fucose metabolic process"/>
    <property type="evidence" value="ECO:0007669"/>
    <property type="project" value="TreeGrafter"/>
</dbReference>
<evidence type="ECO:0000256" key="5">
    <source>
        <dbReference type="ARBA" id="ARBA00023295"/>
    </source>
</evidence>
<name>A0A1G9MT62_9BACT</name>
<gene>
    <name evidence="8" type="ORF">SAMN04488090_1714</name>
</gene>
<dbReference type="STRING" id="563176.SAMN04488090_1714"/>
<evidence type="ECO:0000256" key="1">
    <source>
        <dbReference type="ARBA" id="ARBA00007951"/>
    </source>
</evidence>